<dbReference type="PANTHER" id="PTHR46825:SF9">
    <property type="entry name" value="BETA-LACTAMASE-RELATED DOMAIN-CONTAINING PROTEIN"/>
    <property type="match status" value="1"/>
</dbReference>
<feature type="transmembrane region" description="Helical" evidence="1">
    <location>
        <begin position="358"/>
        <end position="378"/>
    </location>
</feature>
<keyword evidence="2" id="KW-0732">Signal</keyword>
<keyword evidence="1" id="KW-0812">Transmembrane</keyword>
<feature type="signal peptide" evidence="2">
    <location>
        <begin position="1"/>
        <end position="18"/>
    </location>
</feature>
<reference evidence="4 5" key="1">
    <citation type="submission" date="2017-07" db="EMBL/GenBank/DDBJ databases">
        <authorList>
            <person name="Sun Z.S."/>
            <person name="Albrecht U."/>
            <person name="Echele G."/>
            <person name="Lee C.C."/>
        </authorList>
    </citation>
    <scope>NUCLEOTIDE SEQUENCE [LARGE SCALE GENOMIC DNA]</scope>
    <source>
        <strain evidence="5">type strain: KCTC 22618</strain>
    </source>
</reference>
<dbReference type="PANTHER" id="PTHR46825">
    <property type="entry name" value="D-ALANYL-D-ALANINE-CARBOXYPEPTIDASE/ENDOPEPTIDASE AMPH"/>
    <property type="match status" value="1"/>
</dbReference>
<evidence type="ECO:0000313" key="5">
    <source>
        <dbReference type="Proteomes" id="UP000215214"/>
    </source>
</evidence>
<gene>
    <name evidence="4" type="ORF">TJEJU_3300</name>
</gene>
<keyword evidence="1" id="KW-0472">Membrane</keyword>
<dbReference type="Gene3D" id="3.40.710.10">
    <property type="entry name" value="DD-peptidase/beta-lactamase superfamily"/>
    <property type="match status" value="1"/>
</dbReference>
<dbReference type="InterPro" id="IPR001466">
    <property type="entry name" value="Beta-lactam-related"/>
</dbReference>
<organism evidence="4 5">
    <name type="scientific">Tenacibaculum jejuense</name>
    <dbReference type="NCBI Taxonomy" id="584609"/>
    <lineage>
        <taxon>Bacteria</taxon>
        <taxon>Pseudomonadati</taxon>
        <taxon>Bacteroidota</taxon>
        <taxon>Flavobacteriia</taxon>
        <taxon>Flavobacteriales</taxon>
        <taxon>Flavobacteriaceae</taxon>
        <taxon>Tenacibaculum</taxon>
    </lineage>
</organism>
<sequence>MKTILLLFSFLTFTSIFSQNDSLLSQKKIDQINEFVQSKREYYNSPSIAVAITDENKTIYLKHFGNAKKGDKYLIGSNTKSFTALLTLILEEKGVLNINDPVHKFLEWFTYKNKKISDKVTIKDLLQHTSGISTEIGNTFLENNSDFDYTQYYTEVLKEVDLVDSPELRYEYSNANYRLLGLIIENATGKSYKECLEIYITKPMNLDDTSASITPKLIDSYQYFLYYPNIKFNKSFHRQEIPSGLISSSANDMSSYLRNLMNSYNDNTNSTLNSNSIKRLFTANEKSNYRFGWRIINDIFYHYGTNKSFESSMYILPSINKAIVVLINSNQAPDGEIIDGIASILLNQKFNNKSSFQYYRNLPFIVFVLAFIFLFQFMKWKRLKFPIQFSKKNTT</sequence>
<accession>A0A238UCQ2</accession>
<dbReference type="KEGG" id="tje:TJEJU_3300"/>
<keyword evidence="4" id="KW-0645">Protease</keyword>
<name>A0A238UCQ2_9FLAO</name>
<evidence type="ECO:0000256" key="2">
    <source>
        <dbReference type="SAM" id="SignalP"/>
    </source>
</evidence>
<keyword evidence="1" id="KW-1133">Transmembrane helix</keyword>
<dbReference type="EMBL" id="LT899436">
    <property type="protein sequence ID" value="SNR16951.1"/>
    <property type="molecule type" value="Genomic_DNA"/>
</dbReference>
<keyword evidence="5" id="KW-1185">Reference proteome</keyword>
<dbReference type="Proteomes" id="UP000215214">
    <property type="component" value="Chromosome TJEJU"/>
</dbReference>
<evidence type="ECO:0000256" key="1">
    <source>
        <dbReference type="SAM" id="Phobius"/>
    </source>
</evidence>
<dbReference type="Pfam" id="PF00144">
    <property type="entry name" value="Beta-lactamase"/>
    <property type="match status" value="1"/>
</dbReference>
<dbReference type="InterPro" id="IPR050491">
    <property type="entry name" value="AmpC-like"/>
</dbReference>
<feature type="chain" id="PRO_5012263462" evidence="2">
    <location>
        <begin position="19"/>
        <end position="395"/>
    </location>
</feature>
<keyword evidence="4" id="KW-0378">Hydrolase</keyword>
<dbReference type="AlphaFoldDB" id="A0A238UCQ2"/>
<protein>
    <submittedName>
        <fullName evidence="4">Putative Serine-type D-Ala-D-Ala carboxypeptidase</fullName>
        <ecNumber evidence="4">3.4.16.4</ecNumber>
    </submittedName>
</protein>
<proteinExistence type="predicted"/>
<feature type="domain" description="Beta-lactamase-related" evidence="3">
    <location>
        <begin position="33"/>
        <end position="334"/>
    </location>
</feature>
<dbReference type="OrthoDB" id="1522765at2"/>
<dbReference type="InterPro" id="IPR012338">
    <property type="entry name" value="Beta-lactam/transpept-like"/>
</dbReference>
<keyword evidence="4" id="KW-0121">Carboxypeptidase</keyword>
<evidence type="ECO:0000313" key="4">
    <source>
        <dbReference type="EMBL" id="SNR16951.1"/>
    </source>
</evidence>
<dbReference type="GO" id="GO:0009002">
    <property type="term" value="F:serine-type D-Ala-D-Ala carboxypeptidase activity"/>
    <property type="evidence" value="ECO:0007669"/>
    <property type="project" value="UniProtKB-EC"/>
</dbReference>
<dbReference type="EC" id="3.4.16.4" evidence="4"/>
<dbReference type="SUPFAM" id="SSF56601">
    <property type="entry name" value="beta-lactamase/transpeptidase-like"/>
    <property type="match status" value="1"/>
</dbReference>
<evidence type="ECO:0000259" key="3">
    <source>
        <dbReference type="Pfam" id="PF00144"/>
    </source>
</evidence>
<dbReference type="RefSeq" id="WP_095073858.1">
    <property type="nucleotide sequence ID" value="NZ_LT899436.1"/>
</dbReference>